<feature type="region of interest" description="Disordered" evidence="1">
    <location>
        <begin position="1"/>
        <end position="23"/>
    </location>
</feature>
<dbReference type="AlphaFoldDB" id="A0A9W7T004"/>
<reference evidence="2 3" key="1">
    <citation type="journal article" date="2018" name="IMA Fungus">
        <title>IMA Genome-F 10: Nine draft genome sequences of Claviceps purpurea s.lat., including C. arundinis, C. humidiphila, and C. cf. spartinae, pseudomolecules for the pitch canker pathogen Fusarium circinatum, draft genome of Davidsoniella eucalypti, Grosmannia galeiformis, Quambalaria eucalypti, and Teratosphaeria destructans.</title>
        <authorList>
            <person name="Wingfield B.D."/>
            <person name="Liu M."/>
            <person name="Nguyen H.D."/>
            <person name="Lane F.A."/>
            <person name="Morgan S.W."/>
            <person name="De Vos L."/>
            <person name="Wilken P.M."/>
            <person name="Duong T.A."/>
            <person name="Aylward J."/>
            <person name="Coetzee M.P."/>
            <person name="Dadej K."/>
            <person name="De Beer Z.W."/>
            <person name="Findlay W."/>
            <person name="Havenga M."/>
            <person name="Kolarik M."/>
            <person name="Menzies J.G."/>
            <person name="Naidoo K."/>
            <person name="Pochopski O."/>
            <person name="Shoukouhi P."/>
            <person name="Santana Q.C."/>
            <person name="Seifert K.A."/>
            <person name="Soal N."/>
            <person name="Steenkamp E.T."/>
            <person name="Tatham C.T."/>
            <person name="van der Nest M.A."/>
            <person name="Wingfield M.J."/>
        </authorList>
    </citation>
    <scope>NUCLEOTIDE SEQUENCE [LARGE SCALE GENOMIC DNA]</scope>
    <source>
        <strain evidence="2">CMW44962</strain>
    </source>
</reference>
<comment type="caution">
    <text evidence="2">The sequence shown here is derived from an EMBL/GenBank/DDBJ whole genome shotgun (WGS) entry which is preliminary data.</text>
</comment>
<dbReference type="EMBL" id="RIBY02000280">
    <property type="protein sequence ID" value="KAH9844601.1"/>
    <property type="molecule type" value="Genomic_DNA"/>
</dbReference>
<evidence type="ECO:0000313" key="2">
    <source>
        <dbReference type="EMBL" id="KAH9844601.1"/>
    </source>
</evidence>
<accession>A0A9W7T004</accession>
<evidence type="ECO:0000256" key="1">
    <source>
        <dbReference type="SAM" id="MobiDB-lite"/>
    </source>
</evidence>
<feature type="region of interest" description="Disordered" evidence="1">
    <location>
        <begin position="92"/>
        <end position="114"/>
    </location>
</feature>
<dbReference type="Proteomes" id="UP001138500">
    <property type="component" value="Unassembled WGS sequence"/>
</dbReference>
<evidence type="ECO:0000313" key="3">
    <source>
        <dbReference type="Proteomes" id="UP001138500"/>
    </source>
</evidence>
<keyword evidence="3" id="KW-1185">Reference proteome</keyword>
<sequence length="114" mass="11532">MQDAGPGNQGADAVQGEAPDEDGFEAVVAEDPVGVAERGEGVGAEVGGLQAGGAGAVDVQGGLEMAVQGVEQAVGEALERCQWRAWMGGWLAGDGPRGRRGWSRDTGGRWKLAG</sequence>
<gene>
    <name evidence="2" type="ORF">Tdes44962_MAKER07240</name>
</gene>
<name>A0A9W7T004_9PEZI</name>
<reference evidence="2 3" key="2">
    <citation type="journal article" date="2021" name="Curr. Genet.">
        <title>Genetic response to nitrogen starvation in the aggressive Eucalyptus foliar pathogen Teratosphaeria destructans.</title>
        <authorList>
            <person name="Havenga M."/>
            <person name="Wingfield B.D."/>
            <person name="Wingfield M.J."/>
            <person name="Dreyer L.L."/>
            <person name="Roets F."/>
            <person name="Aylward J."/>
        </authorList>
    </citation>
    <scope>NUCLEOTIDE SEQUENCE [LARGE SCALE GENOMIC DNA]</scope>
    <source>
        <strain evidence="2">CMW44962</strain>
    </source>
</reference>
<proteinExistence type="predicted"/>
<protein>
    <submittedName>
        <fullName evidence="2">Uncharacterized protein</fullName>
    </submittedName>
</protein>
<organism evidence="2 3">
    <name type="scientific">Teratosphaeria destructans</name>
    <dbReference type="NCBI Taxonomy" id="418781"/>
    <lineage>
        <taxon>Eukaryota</taxon>
        <taxon>Fungi</taxon>
        <taxon>Dikarya</taxon>
        <taxon>Ascomycota</taxon>
        <taxon>Pezizomycotina</taxon>
        <taxon>Dothideomycetes</taxon>
        <taxon>Dothideomycetidae</taxon>
        <taxon>Mycosphaerellales</taxon>
        <taxon>Teratosphaeriaceae</taxon>
        <taxon>Teratosphaeria</taxon>
    </lineage>
</organism>